<evidence type="ECO:0000313" key="6">
    <source>
        <dbReference type="EMBL" id="OLP55122.1"/>
    </source>
</evidence>
<evidence type="ECO:0000313" key="7">
    <source>
        <dbReference type="Proteomes" id="UP000186143"/>
    </source>
</evidence>
<dbReference type="RefSeq" id="WP_075635160.1">
    <property type="nucleotide sequence ID" value="NZ_MKIO01000030.1"/>
</dbReference>
<dbReference type="PANTHER" id="PTHR42887:SF2">
    <property type="entry name" value="OS12G0638800 PROTEIN"/>
    <property type="match status" value="1"/>
</dbReference>
<name>A0A1Q9AIQ4_9HYPH</name>
<dbReference type="InterPro" id="IPR023166">
    <property type="entry name" value="BaiN-like_dom_sf"/>
</dbReference>
<evidence type="ECO:0000259" key="4">
    <source>
        <dbReference type="Pfam" id="PF03486"/>
    </source>
</evidence>
<dbReference type="AlphaFoldDB" id="A0A1Q9AIQ4"/>
<dbReference type="Pfam" id="PF03486">
    <property type="entry name" value="HI0933_like"/>
    <property type="match status" value="1"/>
</dbReference>
<feature type="domain" description="RsdA/BaiN/AoA(So)-like Rossmann fold-like" evidence="4">
    <location>
        <begin position="9"/>
        <end position="419"/>
    </location>
</feature>
<evidence type="ECO:0008006" key="8">
    <source>
        <dbReference type="Google" id="ProtNLM"/>
    </source>
</evidence>
<dbReference type="SUPFAM" id="SSF51905">
    <property type="entry name" value="FAD/NAD(P)-binding domain"/>
    <property type="match status" value="1"/>
</dbReference>
<dbReference type="InterPro" id="IPR057661">
    <property type="entry name" value="RsdA/BaiN/AoA(So)_Rossmann"/>
</dbReference>
<organism evidence="6 7">
    <name type="scientific">Xaviernesmea rhizosphaerae</name>
    <dbReference type="NCBI Taxonomy" id="1672749"/>
    <lineage>
        <taxon>Bacteria</taxon>
        <taxon>Pseudomonadati</taxon>
        <taxon>Pseudomonadota</taxon>
        <taxon>Alphaproteobacteria</taxon>
        <taxon>Hyphomicrobiales</taxon>
        <taxon>Rhizobiaceae</taxon>
        <taxon>Rhizobium/Agrobacterium group</taxon>
        <taxon>Xaviernesmea</taxon>
    </lineage>
</organism>
<dbReference type="PANTHER" id="PTHR42887">
    <property type="entry name" value="OS12G0638800 PROTEIN"/>
    <property type="match status" value="1"/>
</dbReference>
<dbReference type="Pfam" id="PF22780">
    <property type="entry name" value="HI0933_like_1st"/>
    <property type="match status" value="1"/>
</dbReference>
<dbReference type="Gene3D" id="1.10.8.260">
    <property type="entry name" value="HI0933 insert domain-like"/>
    <property type="match status" value="1"/>
</dbReference>
<dbReference type="InterPro" id="IPR004792">
    <property type="entry name" value="BaiN-like"/>
</dbReference>
<protein>
    <recommendedName>
        <fullName evidence="8">NAD(P)/FAD-dependent oxidoreductase</fullName>
    </recommendedName>
</protein>
<dbReference type="PRINTS" id="PR00368">
    <property type="entry name" value="FADPNR"/>
</dbReference>
<comment type="caution">
    <text evidence="6">The sequence shown here is derived from an EMBL/GenBank/DDBJ whole genome shotgun (WGS) entry which is preliminary data.</text>
</comment>
<reference evidence="6 7" key="1">
    <citation type="submission" date="2016-09" db="EMBL/GenBank/DDBJ databases">
        <title>Rhizobium sp. nov., a novel species isolated from the rice rhizosphere.</title>
        <authorList>
            <person name="Zhao J."/>
            <person name="Zhang X."/>
        </authorList>
    </citation>
    <scope>NUCLEOTIDE SEQUENCE [LARGE SCALE GENOMIC DNA]</scope>
    <source>
        <strain evidence="6 7">MH17</strain>
    </source>
</reference>
<dbReference type="InterPro" id="IPR055178">
    <property type="entry name" value="RsdA/BaiN/AoA(So)-like_dom"/>
</dbReference>
<dbReference type="PRINTS" id="PR00411">
    <property type="entry name" value="PNDRDTASEI"/>
</dbReference>
<dbReference type="Gene3D" id="3.50.50.60">
    <property type="entry name" value="FAD/NAD(P)-binding domain"/>
    <property type="match status" value="1"/>
</dbReference>
<proteinExistence type="predicted"/>
<dbReference type="NCBIfam" id="TIGR00275">
    <property type="entry name" value="aminoacetone oxidase family FAD-binding enzyme"/>
    <property type="match status" value="1"/>
</dbReference>
<dbReference type="Proteomes" id="UP000186143">
    <property type="component" value="Unassembled WGS sequence"/>
</dbReference>
<gene>
    <name evidence="6" type="ORF">BJF92_17160</name>
</gene>
<dbReference type="EMBL" id="MKIO01000030">
    <property type="protein sequence ID" value="OLP55122.1"/>
    <property type="molecule type" value="Genomic_DNA"/>
</dbReference>
<evidence type="ECO:0000256" key="1">
    <source>
        <dbReference type="ARBA" id="ARBA00001974"/>
    </source>
</evidence>
<dbReference type="Gene3D" id="2.40.30.10">
    <property type="entry name" value="Translation factors"/>
    <property type="match status" value="1"/>
</dbReference>
<evidence type="ECO:0000256" key="3">
    <source>
        <dbReference type="ARBA" id="ARBA00022827"/>
    </source>
</evidence>
<keyword evidence="2" id="KW-0285">Flavoprotein</keyword>
<comment type="cofactor">
    <cofactor evidence="1">
        <name>FAD</name>
        <dbReference type="ChEBI" id="CHEBI:57692"/>
    </cofactor>
</comment>
<evidence type="ECO:0000256" key="2">
    <source>
        <dbReference type="ARBA" id="ARBA00022630"/>
    </source>
</evidence>
<dbReference type="STRING" id="1672749.BJF92_17160"/>
<dbReference type="SUPFAM" id="SSF160996">
    <property type="entry name" value="HI0933 insert domain-like"/>
    <property type="match status" value="1"/>
</dbReference>
<keyword evidence="3" id="KW-0274">FAD</keyword>
<accession>A0A1Q9AIQ4</accession>
<evidence type="ECO:0000259" key="5">
    <source>
        <dbReference type="Pfam" id="PF22780"/>
    </source>
</evidence>
<dbReference type="InterPro" id="IPR036188">
    <property type="entry name" value="FAD/NAD-bd_sf"/>
</dbReference>
<feature type="domain" description="RsdA/BaiN/AoA(So)-like insert" evidence="5">
    <location>
        <begin position="193"/>
        <end position="366"/>
    </location>
</feature>
<sequence length="421" mass="44554">MKSVRDHFDVAVIGAGAAGMMAAMTAGQRGRRVVVLDHARAPGEKIRISGGGRCNFTNLHTAPAAFLSANPHFAKSALARYTPRDFLALVEARGIAWHEKTLGQLFCDGSARQIVSLLTDGMAEAGVDLRLGRTIETVTRREEGGFAVECSDGRVTATALIVATGGKSIPKMGATGFGYRLAESFGLPVLETRPGLVPLTLDPQQLAGFSDLVGVALPVRALAQGELSEAGEKGDTGRKKDKRPAFREAMLFTHRGLSGPAILQVSSYWREGEAITLDLLPDTDLMAHLKAARRQAGRQQLRTVLAELLPKRLAQMLSPALAAAAGRAEEAMLADYGDAAFAAVARVLQGFSLKPAGSEGYRTAEVTLGGVDTRALNSRTMEAQAVPGLYFVGECVDVTGWLGGYNFQWAWASGFSAGQAA</sequence>